<reference evidence="3" key="1">
    <citation type="submission" date="2024-10" db="EMBL/GenBank/DDBJ databases">
        <authorList>
            <person name="Ryan C."/>
        </authorList>
    </citation>
    <scope>NUCLEOTIDE SEQUENCE [LARGE SCALE GENOMIC DNA]</scope>
</reference>
<protein>
    <recommendedName>
        <fullName evidence="5">F-box domain-containing protein</fullName>
    </recommendedName>
</protein>
<dbReference type="SUPFAM" id="SSF50965">
    <property type="entry name" value="Galactose oxidase, central domain"/>
    <property type="match status" value="1"/>
</dbReference>
<feature type="domain" description="F-box protein AT5G49610-like beta-propeller" evidence="2">
    <location>
        <begin position="108"/>
        <end position="364"/>
    </location>
</feature>
<dbReference type="InterPro" id="IPR036047">
    <property type="entry name" value="F-box-like_dom_sf"/>
</dbReference>
<dbReference type="PANTHER" id="PTHR32133">
    <property type="entry name" value="OS07G0120400 PROTEIN"/>
    <property type="match status" value="1"/>
</dbReference>
<dbReference type="Pfam" id="PF00646">
    <property type="entry name" value="F-box"/>
    <property type="match status" value="1"/>
</dbReference>
<dbReference type="InterPro" id="IPR011043">
    <property type="entry name" value="Gal_Oxase/kelch_b-propeller"/>
</dbReference>
<dbReference type="InterPro" id="IPR056594">
    <property type="entry name" value="AT5G49610-like_b-prop"/>
</dbReference>
<organism evidence="3 4">
    <name type="scientific">Urochloa decumbens</name>
    <dbReference type="NCBI Taxonomy" id="240449"/>
    <lineage>
        <taxon>Eukaryota</taxon>
        <taxon>Viridiplantae</taxon>
        <taxon>Streptophyta</taxon>
        <taxon>Embryophyta</taxon>
        <taxon>Tracheophyta</taxon>
        <taxon>Spermatophyta</taxon>
        <taxon>Magnoliopsida</taxon>
        <taxon>Liliopsida</taxon>
        <taxon>Poales</taxon>
        <taxon>Poaceae</taxon>
        <taxon>PACMAD clade</taxon>
        <taxon>Panicoideae</taxon>
        <taxon>Panicodae</taxon>
        <taxon>Paniceae</taxon>
        <taxon>Melinidinae</taxon>
        <taxon>Urochloa</taxon>
    </lineage>
</organism>
<keyword evidence="4" id="KW-1185">Reference proteome</keyword>
<dbReference type="Pfam" id="PF23635">
    <property type="entry name" value="Beta-prop_AT5G49610-like"/>
    <property type="match status" value="1"/>
</dbReference>
<dbReference type="Proteomes" id="UP001497457">
    <property type="component" value="Chromosome 17b"/>
</dbReference>
<evidence type="ECO:0008006" key="5">
    <source>
        <dbReference type="Google" id="ProtNLM"/>
    </source>
</evidence>
<dbReference type="PANTHER" id="PTHR32133:SF408">
    <property type="entry name" value="OS07G0120400 PROTEIN"/>
    <property type="match status" value="1"/>
</dbReference>
<evidence type="ECO:0000313" key="3">
    <source>
        <dbReference type="EMBL" id="CAL4951704.1"/>
    </source>
</evidence>
<evidence type="ECO:0000259" key="1">
    <source>
        <dbReference type="Pfam" id="PF00646"/>
    </source>
</evidence>
<dbReference type="Gene3D" id="1.20.1280.50">
    <property type="match status" value="1"/>
</dbReference>
<evidence type="ECO:0000259" key="2">
    <source>
        <dbReference type="Pfam" id="PF23635"/>
    </source>
</evidence>
<sequence>MEQAVQPRTMPELIDDVIWQILVRIPPDESAYLAGASLVCKLWHRIISDPGFARRYRELHRTPPLLGFLHNTESGLLFFPTPAACPFPQPAFDFRRRWALDYRRLRALDCRHGRVLLRQSDKRNFLVWDPITGDHKELPNPPHSPLLLYSAMVLCAVAGCYHGDCIGGPFLVVLVASCSSGSARGCVYSSEARAWGTPASLHSGNGQLVNVKRPALVRDDAYFIMCHDAKILRYNLDKNRFSAIDLPDGYSWTVDVMPTDDGSLGLAGIRDSNLCLWSREVNPKGGVARWVQRRVIQLEKLPSINISCKRASVVGFAEGAGVIFVTINTSSTFFMIELKSGRVRELSEVAGFFRFLPFMSFYNPGSASNVLPLPAERK</sequence>
<feature type="domain" description="F-box" evidence="1">
    <location>
        <begin position="13"/>
        <end position="52"/>
    </location>
</feature>
<dbReference type="InterPro" id="IPR001810">
    <property type="entry name" value="F-box_dom"/>
</dbReference>
<gene>
    <name evidence="3" type="ORF">URODEC1_LOCUS39069</name>
</gene>
<dbReference type="AlphaFoldDB" id="A0ABC8YY10"/>
<name>A0ABC8YY10_9POAL</name>
<accession>A0ABC8YY10</accession>
<proteinExistence type="predicted"/>
<dbReference type="EMBL" id="OZ075127">
    <property type="protein sequence ID" value="CAL4951704.1"/>
    <property type="molecule type" value="Genomic_DNA"/>
</dbReference>
<dbReference type="SUPFAM" id="SSF81383">
    <property type="entry name" value="F-box domain"/>
    <property type="match status" value="1"/>
</dbReference>
<evidence type="ECO:0000313" key="4">
    <source>
        <dbReference type="Proteomes" id="UP001497457"/>
    </source>
</evidence>